<dbReference type="Gene3D" id="1.10.40.40">
    <property type="entry name" value="Deoxyribonucleotidase, domain 2"/>
    <property type="match status" value="1"/>
</dbReference>
<accession>A0A1G2D0K4</accession>
<dbReference type="InterPro" id="IPR036412">
    <property type="entry name" value="HAD-like_sf"/>
</dbReference>
<dbReference type="SFLD" id="SFLDG01126">
    <property type="entry name" value="C1.2:_Nucleotidase_Like"/>
    <property type="match status" value="1"/>
</dbReference>
<protein>
    <submittedName>
        <fullName evidence="3">Uncharacterized protein</fullName>
    </submittedName>
</protein>
<dbReference type="SUPFAM" id="SSF56784">
    <property type="entry name" value="HAD-like"/>
    <property type="match status" value="1"/>
</dbReference>
<dbReference type="InterPro" id="IPR010708">
    <property type="entry name" value="5'(3')-deoxyribonucleotidase"/>
</dbReference>
<dbReference type="SFLD" id="SFLDG01145">
    <property type="entry name" value="C1.2.1"/>
    <property type="match status" value="1"/>
</dbReference>
<dbReference type="PANTHER" id="PTHR16504">
    <property type="entry name" value="5'(3')-DEOXYRIBONUCLEOTIDASE"/>
    <property type="match status" value="1"/>
</dbReference>
<feature type="active site" description="Nucleophile" evidence="2">
    <location>
        <position position="10"/>
    </location>
</feature>
<proteinExistence type="inferred from homology"/>
<evidence type="ECO:0000256" key="1">
    <source>
        <dbReference type="ARBA" id="ARBA00009589"/>
    </source>
</evidence>
<dbReference type="STRING" id="1798661.A3D65_05170"/>
<dbReference type="Pfam" id="PF06941">
    <property type="entry name" value="NT5C"/>
    <property type="match status" value="1"/>
</dbReference>
<evidence type="ECO:0000313" key="4">
    <source>
        <dbReference type="Proteomes" id="UP000177996"/>
    </source>
</evidence>
<feature type="active site" description="Proton donor" evidence="2">
    <location>
        <position position="12"/>
    </location>
</feature>
<gene>
    <name evidence="3" type="ORF">A3D65_05170</name>
</gene>
<dbReference type="EMBL" id="MHLL01000067">
    <property type="protein sequence ID" value="OGZ07166.1"/>
    <property type="molecule type" value="Genomic_DNA"/>
</dbReference>
<organism evidence="3 4">
    <name type="scientific">Candidatus Lloydbacteria bacterium RIFCSPHIGHO2_02_FULL_50_13</name>
    <dbReference type="NCBI Taxonomy" id="1798661"/>
    <lineage>
        <taxon>Bacteria</taxon>
        <taxon>Candidatus Lloydiibacteriota</taxon>
    </lineage>
</organism>
<dbReference type="InterPro" id="IPR023214">
    <property type="entry name" value="HAD_sf"/>
</dbReference>
<dbReference type="GO" id="GO:0009223">
    <property type="term" value="P:pyrimidine deoxyribonucleotide catabolic process"/>
    <property type="evidence" value="ECO:0007669"/>
    <property type="project" value="TreeGrafter"/>
</dbReference>
<dbReference type="AlphaFoldDB" id="A0A1G2D0K4"/>
<dbReference type="SFLD" id="SFLDS00003">
    <property type="entry name" value="Haloacid_Dehalogenase"/>
    <property type="match status" value="1"/>
</dbReference>
<dbReference type="PANTHER" id="PTHR16504:SF4">
    <property type="entry name" value="5'(3')-DEOXYRIBONUCLEOTIDASE"/>
    <property type="match status" value="1"/>
</dbReference>
<dbReference type="Gene3D" id="3.40.50.1000">
    <property type="entry name" value="HAD superfamily/HAD-like"/>
    <property type="match status" value="1"/>
</dbReference>
<evidence type="ECO:0000256" key="2">
    <source>
        <dbReference type="PIRSR" id="PIRSR610708-1"/>
    </source>
</evidence>
<dbReference type="Proteomes" id="UP000177996">
    <property type="component" value="Unassembled WGS sequence"/>
</dbReference>
<comment type="caution">
    <text evidence="3">The sequence shown here is derived from an EMBL/GenBank/DDBJ whole genome shotgun (WGS) entry which is preliminary data.</text>
</comment>
<comment type="similarity">
    <text evidence="1">Belongs to the 5'(3')-deoxyribonucleotidase family.</text>
</comment>
<name>A0A1G2D0K4_9BACT</name>
<dbReference type="GO" id="GO:0008253">
    <property type="term" value="F:5'-nucleotidase activity"/>
    <property type="evidence" value="ECO:0007669"/>
    <property type="project" value="InterPro"/>
</dbReference>
<reference evidence="3 4" key="1">
    <citation type="journal article" date="2016" name="Nat. Commun.">
        <title>Thousands of microbial genomes shed light on interconnected biogeochemical processes in an aquifer system.</title>
        <authorList>
            <person name="Anantharaman K."/>
            <person name="Brown C.T."/>
            <person name="Hug L.A."/>
            <person name="Sharon I."/>
            <person name="Castelle C.J."/>
            <person name="Probst A.J."/>
            <person name="Thomas B.C."/>
            <person name="Singh A."/>
            <person name="Wilkins M.J."/>
            <person name="Karaoz U."/>
            <person name="Brodie E.L."/>
            <person name="Williams K.H."/>
            <person name="Hubbard S.S."/>
            <person name="Banfield J.F."/>
        </authorList>
    </citation>
    <scope>NUCLEOTIDE SEQUENCE [LARGE SCALE GENOMIC DNA]</scope>
</reference>
<evidence type="ECO:0000313" key="3">
    <source>
        <dbReference type="EMBL" id="OGZ07166.1"/>
    </source>
</evidence>
<sequence>MTKLHTILIDQDGVLANYQACLHAILREEHSSGPWLPLDQLLHHDTEKNYPPEWTDVIDEIVLRKGFYRNLEPIAGGKDALEHLLSLGHEVRICTAPKRDFRNCTLEKLEWIKEYLGQKWVERTIITRDKTFVHGDILIDDKPNITGACRPSWEQIFYDQPYNRAHNKRRLTWANYKEVLGL</sequence>